<feature type="compositionally biased region" description="Basic and acidic residues" evidence="1">
    <location>
        <begin position="42"/>
        <end position="58"/>
    </location>
</feature>
<reference evidence="2 3" key="1">
    <citation type="submission" date="2014-04" db="EMBL/GenBank/DDBJ databases">
        <authorList>
            <consortium name="DOE Joint Genome Institute"/>
            <person name="Kuo A."/>
            <person name="Girlanda M."/>
            <person name="Perotto S."/>
            <person name="Kohler A."/>
            <person name="Nagy L.G."/>
            <person name="Floudas D."/>
            <person name="Copeland A."/>
            <person name="Barry K.W."/>
            <person name="Cichocki N."/>
            <person name="Veneault-Fourrey C."/>
            <person name="LaButti K."/>
            <person name="Lindquist E.A."/>
            <person name="Lipzen A."/>
            <person name="Lundell T."/>
            <person name="Morin E."/>
            <person name="Murat C."/>
            <person name="Sun H."/>
            <person name="Tunlid A."/>
            <person name="Henrissat B."/>
            <person name="Grigoriev I.V."/>
            <person name="Hibbett D.S."/>
            <person name="Martin F."/>
            <person name="Nordberg H.P."/>
            <person name="Cantor M.N."/>
            <person name="Hua S.X."/>
        </authorList>
    </citation>
    <scope>NUCLEOTIDE SEQUENCE [LARGE SCALE GENOMIC DNA]</scope>
    <source>
        <strain evidence="2 3">MUT 4182</strain>
    </source>
</reference>
<name>A0A0C3MKQ9_9AGAM</name>
<accession>A0A0C3MKQ9</accession>
<evidence type="ECO:0000256" key="1">
    <source>
        <dbReference type="SAM" id="MobiDB-lite"/>
    </source>
</evidence>
<dbReference type="EMBL" id="KN822943">
    <property type="protein sequence ID" value="KIO34297.1"/>
    <property type="molecule type" value="Genomic_DNA"/>
</dbReference>
<dbReference type="AlphaFoldDB" id="A0A0C3MKQ9"/>
<gene>
    <name evidence="2" type="ORF">M407DRAFT_240631</name>
</gene>
<proteinExistence type="predicted"/>
<evidence type="ECO:0000313" key="2">
    <source>
        <dbReference type="EMBL" id="KIO34297.1"/>
    </source>
</evidence>
<dbReference type="Proteomes" id="UP000054248">
    <property type="component" value="Unassembled WGS sequence"/>
</dbReference>
<dbReference type="OrthoDB" id="3235280at2759"/>
<evidence type="ECO:0000313" key="3">
    <source>
        <dbReference type="Proteomes" id="UP000054248"/>
    </source>
</evidence>
<keyword evidence="3" id="KW-1185">Reference proteome</keyword>
<organism evidence="2 3">
    <name type="scientific">Tulasnella calospora MUT 4182</name>
    <dbReference type="NCBI Taxonomy" id="1051891"/>
    <lineage>
        <taxon>Eukaryota</taxon>
        <taxon>Fungi</taxon>
        <taxon>Dikarya</taxon>
        <taxon>Basidiomycota</taxon>
        <taxon>Agaricomycotina</taxon>
        <taxon>Agaricomycetes</taxon>
        <taxon>Cantharellales</taxon>
        <taxon>Tulasnellaceae</taxon>
        <taxon>Tulasnella</taxon>
    </lineage>
</organism>
<protein>
    <submittedName>
        <fullName evidence="2">Uncharacterized protein</fullName>
    </submittedName>
</protein>
<reference evidence="3" key="2">
    <citation type="submission" date="2015-01" db="EMBL/GenBank/DDBJ databases">
        <title>Evolutionary Origins and Diversification of the Mycorrhizal Mutualists.</title>
        <authorList>
            <consortium name="DOE Joint Genome Institute"/>
            <consortium name="Mycorrhizal Genomics Consortium"/>
            <person name="Kohler A."/>
            <person name="Kuo A."/>
            <person name="Nagy L.G."/>
            <person name="Floudas D."/>
            <person name="Copeland A."/>
            <person name="Barry K.W."/>
            <person name="Cichocki N."/>
            <person name="Veneault-Fourrey C."/>
            <person name="LaButti K."/>
            <person name="Lindquist E.A."/>
            <person name="Lipzen A."/>
            <person name="Lundell T."/>
            <person name="Morin E."/>
            <person name="Murat C."/>
            <person name="Riley R."/>
            <person name="Ohm R."/>
            <person name="Sun H."/>
            <person name="Tunlid A."/>
            <person name="Henrissat B."/>
            <person name="Grigoriev I.V."/>
            <person name="Hibbett D.S."/>
            <person name="Martin F."/>
        </authorList>
    </citation>
    <scope>NUCLEOTIDE SEQUENCE [LARGE SCALE GENOMIC DNA]</scope>
    <source>
        <strain evidence="3">MUT 4182</strain>
    </source>
</reference>
<sequence length="69" mass="8092">MASPATTTRSRYPKMTVPQDLRSYTKSLHEYTTNLWLQARENAERQAKLRAEKSSRESSKHKRNSSTHR</sequence>
<feature type="compositionally biased region" description="Basic residues" evidence="1">
    <location>
        <begin position="59"/>
        <end position="69"/>
    </location>
</feature>
<dbReference type="HOGENOM" id="CLU_2777751_0_0_1"/>
<feature type="region of interest" description="Disordered" evidence="1">
    <location>
        <begin position="42"/>
        <end position="69"/>
    </location>
</feature>